<dbReference type="GeneID" id="66126986"/>
<organism evidence="2 3">
    <name type="scientific">Pichia angusta</name>
    <name type="common">Yeast</name>
    <name type="synonym">Hansenula polymorpha</name>
    <dbReference type="NCBI Taxonomy" id="870730"/>
    <lineage>
        <taxon>Eukaryota</taxon>
        <taxon>Fungi</taxon>
        <taxon>Dikarya</taxon>
        <taxon>Ascomycota</taxon>
        <taxon>Saccharomycotina</taxon>
        <taxon>Pichiomycetes</taxon>
        <taxon>Pichiales</taxon>
        <taxon>Pichiaceae</taxon>
        <taxon>Ogataea</taxon>
    </lineage>
</organism>
<proteinExistence type="predicted"/>
<evidence type="ECO:0000313" key="3">
    <source>
        <dbReference type="Proteomes" id="UP001196530"/>
    </source>
</evidence>
<dbReference type="Proteomes" id="UP001196530">
    <property type="component" value="Unassembled WGS sequence"/>
</dbReference>
<feature type="compositionally biased region" description="Basic and acidic residues" evidence="1">
    <location>
        <begin position="391"/>
        <end position="403"/>
    </location>
</feature>
<comment type="caution">
    <text evidence="2">The sequence shown here is derived from an EMBL/GenBank/DDBJ whole genome shotgun (WGS) entry which is preliminary data.</text>
</comment>
<feature type="region of interest" description="Disordered" evidence="1">
    <location>
        <begin position="70"/>
        <end position="128"/>
    </location>
</feature>
<protein>
    <submittedName>
        <fullName evidence="2">Uncharacterized protein</fullName>
    </submittedName>
</protein>
<feature type="compositionally biased region" description="Polar residues" evidence="1">
    <location>
        <begin position="372"/>
        <end position="382"/>
    </location>
</feature>
<evidence type="ECO:0000313" key="2">
    <source>
        <dbReference type="EMBL" id="KAG7819067.1"/>
    </source>
</evidence>
<feature type="compositionally biased region" description="Basic and acidic residues" evidence="1">
    <location>
        <begin position="430"/>
        <end position="442"/>
    </location>
</feature>
<sequence length="484" mass="52081">MTVCRQGSETISSPRPWGGLLQHLVDLLQSQALGFWNQHHGIQKTAATQRAPDEEHLGPQIALVAVNHVRGDDGNDTVPQPVGGGRQTDTSGSDWQWENLSDNNPGSRTPGRSKEEDVDADEGDHGTDGFLVVAVDGTGNGHDKLTHNHTCGTVDHERTTAEFLDRVERQRSRHDVDDGGDHGDQELVVDGAELLEEGGTEVEDEVDTGPLLHHLHGGSEDGFSEVRRGLSESAGEAGSPRLPVAPGWNDALFVLVVGHDLGEFLLDVVGVDRLASESGEHLGGLVELALEDVVSRGFWEQEQSTSEDDGPDQLQSNRNSVGAGVVSVLGAVVDAGREQQSDGDEELVAGNNGTSDFLWRNLRQIQNDHGRNKTNTKTSYDSSHGKQSHRGGGDLEHNTDRVDTAAGHNNGSSSEHVGQVSSKHGTNEGTCRKNRGDKGFFRRGNDKRRIAIALFHFASELMDKVVHTHDTGNVTGVVSEEDTS</sequence>
<accession>A0AAN6DF13</accession>
<dbReference type="AlphaFoldDB" id="A0AAN6DF13"/>
<evidence type="ECO:0000256" key="1">
    <source>
        <dbReference type="SAM" id="MobiDB-lite"/>
    </source>
</evidence>
<dbReference type="EMBL" id="JAHLUX010000005">
    <property type="protein sequence ID" value="KAG7819067.1"/>
    <property type="molecule type" value="Genomic_DNA"/>
</dbReference>
<feature type="compositionally biased region" description="Polar residues" evidence="1">
    <location>
        <begin position="407"/>
        <end position="429"/>
    </location>
</feature>
<feature type="region of interest" description="Disordered" evidence="1">
    <location>
        <begin position="299"/>
        <end position="321"/>
    </location>
</feature>
<gene>
    <name evidence="2" type="ORF">KL928_002935</name>
</gene>
<feature type="compositionally biased region" description="Polar residues" evidence="1">
    <location>
        <begin position="87"/>
        <end position="107"/>
    </location>
</feature>
<reference evidence="2" key="1">
    <citation type="journal article" date="2021" name="G3 (Bethesda)">
        <title>Genomic diversity, chromosomal rearrangements, and interspecies hybridization in the ogataea polymorpha species complex.</title>
        <authorList>
            <person name="Hanson S.J."/>
            <person name="Cinneide E.O."/>
            <person name="Salzberg L.I."/>
            <person name="Wolfe K.H."/>
            <person name="McGowan J."/>
            <person name="Fitzpatrick D.A."/>
            <person name="Matlin K."/>
        </authorList>
    </citation>
    <scope>NUCLEOTIDE SEQUENCE</scope>
    <source>
        <strain evidence="2">61-244</strain>
    </source>
</reference>
<name>A0AAN6DF13_PICAN</name>
<feature type="region of interest" description="Disordered" evidence="1">
    <location>
        <begin position="367"/>
        <end position="442"/>
    </location>
</feature>
<dbReference type="RefSeq" id="XP_043060089.1">
    <property type="nucleotide sequence ID" value="XM_043203466.1"/>
</dbReference>